<dbReference type="AlphaFoldDB" id="A0A6J6NHL8"/>
<keyword evidence="2" id="KW-0378">Hydrolase</keyword>
<dbReference type="PANTHER" id="PTHR11839">
    <property type="entry name" value="UDP/ADP-SUGAR PYROPHOSPHATASE"/>
    <property type="match status" value="1"/>
</dbReference>
<dbReference type="PROSITE" id="PS51462">
    <property type="entry name" value="NUDIX"/>
    <property type="match status" value="1"/>
</dbReference>
<evidence type="ECO:0000313" key="4">
    <source>
        <dbReference type="EMBL" id="CAB4683953.1"/>
    </source>
</evidence>
<evidence type="ECO:0000259" key="3">
    <source>
        <dbReference type="PROSITE" id="PS51462"/>
    </source>
</evidence>
<evidence type="ECO:0000256" key="1">
    <source>
        <dbReference type="ARBA" id="ARBA00001946"/>
    </source>
</evidence>
<dbReference type="SUPFAM" id="SSF55811">
    <property type="entry name" value="Nudix"/>
    <property type="match status" value="1"/>
</dbReference>
<accession>A0A6J6NHL8</accession>
<dbReference type="Gene3D" id="3.90.79.10">
    <property type="entry name" value="Nucleoside Triphosphate Pyrophosphohydrolase"/>
    <property type="match status" value="1"/>
</dbReference>
<dbReference type="GO" id="GO:0006753">
    <property type="term" value="P:nucleoside phosphate metabolic process"/>
    <property type="evidence" value="ECO:0007669"/>
    <property type="project" value="TreeGrafter"/>
</dbReference>
<proteinExistence type="predicted"/>
<dbReference type="GO" id="GO:0016787">
    <property type="term" value="F:hydrolase activity"/>
    <property type="evidence" value="ECO:0007669"/>
    <property type="project" value="UniProtKB-KW"/>
</dbReference>
<dbReference type="CDD" id="cd24158">
    <property type="entry name" value="NUDIX_ADPRase_Rv1700"/>
    <property type="match status" value="1"/>
</dbReference>
<dbReference type="GO" id="GO:0019693">
    <property type="term" value="P:ribose phosphate metabolic process"/>
    <property type="evidence" value="ECO:0007669"/>
    <property type="project" value="TreeGrafter"/>
</dbReference>
<reference evidence="4" key="1">
    <citation type="submission" date="2020-05" db="EMBL/GenBank/DDBJ databases">
        <authorList>
            <person name="Chiriac C."/>
            <person name="Salcher M."/>
            <person name="Ghai R."/>
            <person name="Kavagutti S V."/>
        </authorList>
    </citation>
    <scope>NUCLEOTIDE SEQUENCE</scope>
</reference>
<evidence type="ECO:0000256" key="2">
    <source>
        <dbReference type="ARBA" id="ARBA00022801"/>
    </source>
</evidence>
<sequence length="186" mass="20483">MMPKDQPFAVNVSSSDLAFSGMIWNVRREAFEFGEQKLTREFVEHPGAVAVVAISESNQVLLIRQYRHPVGEFLWEIPAGLLDVAGESHELAARRELLEETGYVAQSLEPLIEFFTTPGGSSEKISIFLARNLVLSEDRPEVHGEEVDMLVEWVDFEEAVAAVLSSRIKSPSAAVGIMAAALGKRA</sequence>
<protein>
    <submittedName>
        <fullName evidence="4">Unannotated protein</fullName>
    </submittedName>
</protein>
<dbReference type="InterPro" id="IPR015797">
    <property type="entry name" value="NUDIX_hydrolase-like_dom_sf"/>
</dbReference>
<dbReference type="InterPro" id="IPR000086">
    <property type="entry name" value="NUDIX_hydrolase_dom"/>
</dbReference>
<dbReference type="Pfam" id="PF00293">
    <property type="entry name" value="NUDIX"/>
    <property type="match status" value="1"/>
</dbReference>
<organism evidence="4">
    <name type="scientific">freshwater metagenome</name>
    <dbReference type="NCBI Taxonomy" id="449393"/>
    <lineage>
        <taxon>unclassified sequences</taxon>
        <taxon>metagenomes</taxon>
        <taxon>ecological metagenomes</taxon>
    </lineage>
</organism>
<dbReference type="PANTHER" id="PTHR11839:SF18">
    <property type="entry name" value="NUDIX HYDROLASE DOMAIN-CONTAINING PROTEIN"/>
    <property type="match status" value="1"/>
</dbReference>
<name>A0A6J6NHL8_9ZZZZ</name>
<dbReference type="EMBL" id="CAEZXK010000009">
    <property type="protein sequence ID" value="CAB4683953.1"/>
    <property type="molecule type" value="Genomic_DNA"/>
</dbReference>
<dbReference type="GO" id="GO:0005829">
    <property type="term" value="C:cytosol"/>
    <property type="evidence" value="ECO:0007669"/>
    <property type="project" value="TreeGrafter"/>
</dbReference>
<feature type="domain" description="Nudix hydrolase" evidence="3">
    <location>
        <begin position="44"/>
        <end position="181"/>
    </location>
</feature>
<gene>
    <name evidence="4" type="ORF">UFOPK2370_00507</name>
</gene>
<comment type="cofactor">
    <cofactor evidence="1">
        <name>Mg(2+)</name>
        <dbReference type="ChEBI" id="CHEBI:18420"/>
    </cofactor>
</comment>